<reference evidence="3 4" key="1">
    <citation type="journal article" date="2024" name="Nat. Commun.">
        <title>Phylogenomics reveals the evolutionary origins of lichenization in chlorophyte algae.</title>
        <authorList>
            <person name="Puginier C."/>
            <person name="Libourel C."/>
            <person name="Otte J."/>
            <person name="Skaloud P."/>
            <person name="Haon M."/>
            <person name="Grisel S."/>
            <person name="Petersen M."/>
            <person name="Berrin J.G."/>
            <person name="Delaux P.M."/>
            <person name="Dal Grande F."/>
            <person name="Keller J."/>
        </authorList>
    </citation>
    <scope>NUCLEOTIDE SEQUENCE [LARGE SCALE GENOMIC DNA]</scope>
    <source>
        <strain evidence="3 4">SAG 245.80</strain>
    </source>
</reference>
<evidence type="ECO:0000256" key="2">
    <source>
        <dbReference type="SAM" id="SignalP"/>
    </source>
</evidence>
<dbReference type="AlphaFoldDB" id="A0AAW1QVX0"/>
<keyword evidence="1" id="KW-0067">ATP-binding</keyword>
<feature type="non-terminal residue" evidence="3">
    <location>
        <position position="463"/>
    </location>
</feature>
<protein>
    <submittedName>
        <fullName evidence="3">Uncharacterized protein</fullName>
    </submittedName>
</protein>
<keyword evidence="2" id="KW-0732">Signal</keyword>
<gene>
    <name evidence="3" type="ORF">WJX81_007036</name>
</gene>
<feature type="binding site" evidence="1">
    <location>
        <position position="459"/>
    </location>
    <ligand>
        <name>ATP</name>
        <dbReference type="ChEBI" id="CHEBI:30616"/>
    </ligand>
</feature>
<evidence type="ECO:0000313" key="4">
    <source>
        <dbReference type="Proteomes" id="UP001445335"/>
    </source>
</evidence>
<evidence type="ECO:0000256" key="1">
    <source>
        <dbReference type="PROSITE-ProRule" id="PRU10141"/>
    </source>
</evidence>
<evidence type="ECO:0000313" key="3">
    <source>
        <dbReference type="EMBL" id="KAK9825381.1"/>
    </source>
</evidence>
<keyword evidence="1" id="KW-0547">Nucleotide-binding</keyword>
<proteinExistence type="predicted"/>
<feature type="chain" id="PRO_5043620857" evidence="2">
    <location>
        <begin position="22"/>
        <end position="463"/>
    </location>
</feature>
<keyword evidence="4" id="KW-1185">Reference proteome</keyword>
<comment type="caution">
    <text evidence="3">The sequence shown here is derived from an EMBL/GenBank/DDBJ whole genome shotgun (WGS) entry which is preliminary data.</text>
</comment>
<dbReference type="PROSITE" id="PS00107">
    <property type="entry name" value="PROTEIN_KINASE_ATP"/>
    <property type="match status" value="1"/>
</dbReference>
<name>A0AAW1QVX0_9CHLO</name>
<dbReference type="InterPro" id="IPR017441">
    <property type="entry name" value="Protein_kinase_ATP_BS"/>
</dbReference>
<sequence length="463" mass="49546">MTCLWRRTFAWLVCSLALCSAASLAGQATALGTALADGLPLLAALGAAPAQRLEADPLLGPQQSVPAVALLTNDVSAKRVAAHACKEQFAPPAEHHVDPFGVLRLKDLWPANSTSRVRPRPLPVGAAYNSSDFDVFVNSTYVALNSTSYVSQPIFNNSFPPGAANFINTNFRLASEVLYPLGILWSLTSNYQINAPPPLGHPACQFPELTLLGVCGSLVIYFPSPPNATVDDLADVMAKVKHMPELRSAWVRAGVPPVMPPGHMRREVVTGSLGPIGRFRSPMPTRTNASTLHLYGLRAFAAWQVEATKGALWDAYAEVAIHMEILQVQLVAPGSANAKGAKASCSPEEGLCAPCGAVLDSPSVGLTFSYEYFDAIELHSDFERYRPVLTREFAEDLHSRGVDATAVRIEPDEALRGLLACEDISLCCHGDGSPWLLGCGAHGKVYRALRNGVQDAAVKLLTN</sequence>
<accession>A0AAW1QVX0</accession>
<organism evidence="3 4">
    <name type="scientific">Elliptochloris bilobata</name>
    <dbReference type="NCBI Taxonomy" id="381761"/>
    <lineage>
        <taxon>Eukaryota</taxon>
        <taxon>Viridiplantae</taxon>
        <taxon>Chlorophyta</taxon>
        <taxon>core chlorophytes</taxon>
        <taxon>Trebouxiophyceae</taxon>
        <taxon>Trebouxiophyceae incertae sedis</taxon>
        <taxon>Elliptochloris clade</taxon>
        <taxon>Elliptochloris</taxon>
    </lineage>
</organism>
<feature type="signal peptide" evidence="2">
    <location>
        <begin position="1"/>
        <end position="21"/>
    </location>
</feature>
<dbReference type="EMBL" id="JALJOU010000075">
    <property type="protein sequence ID" value="KAK9825381.1"/>
    <property type="molecule type" value="Genomic_DNA"/>
</dbReference>
<dbReference type="GO" id="GO:0005524">
    <property type="term" value="F:ATP binding"/>
    <property type="evidence" value="ECO:0007669"/>
    <property type="project" value="UniProtKB-UniRule"/>
</dbReference>
<dbReference type="Proteomes" id="UP001445335">
    <property type="component" value="Unassembled WGS sequence"/>
</dbReference>